<evidence type="ECO:0000256" key="1">
    <source>
        <dbReference type="SAM" id="MobiDB-lite"/>
    </source>
</evidence>
<dbReference type="Pfam" id="PF15458">
    <property type="entry name" value="NTR2"/>
    <property type="match status" value="1"/>
</dbReference>
<feature type="region of interest" description="Disordered" evidence="1">
    <location>
        <begin position="28"/>
        <end position="195"/>
    </location>
</feature>
<dbReference type="EMBL" id="BSXU01006625">
    <property type="protein sequence ID" value="GMG56015.1"/>
    <property type="molecule type" value="Genomic_DNA"/>
</dbReference>
<name>A0A9W6Z6F4_AMBMO</name>
<sequence>MSFERKPKSKVILSYDYDESSDDELQLLNKKPTFKRQSESKFKRSKAIDSHPASHRRRQLINENEDDDDEDDDEQQSIPLFKFKKRFGSPAVTGKQQETEKSVSVEQVLNRYGSISTDTQKSEELKNEDEMDIDIREEDDKEEKEYEQNVSKKPTRSVKDVLSQYGSISTEIPEEKKPENREVQNLDSIEENEDDDEIIEIVSPDNDSNSPMEIKDTVPTILDSFQVKELKDRRYRAQLASQQLKPDIELEPDFVEEYSHRKDNNDDDVIVLDQDEKLTDGRLAIGENEVNLQQKLQKMEIEEALFNYSNSSSDSDIDIIHINRLNKDSVHRPQKSSSVVFTLPRVQKPMPVYSHELENVKKEAVLINKLLLLNRQRHIDIRKRLETLKNDANAGCELL</sequence>
<dbReference type="Proteomes" id="UP001165063">
    <property type="component" value="Unassembled WGS sequence"/>
</dbReference>
<feature type="compositionally biased region" description="Polar residues" evidence="1">
    <location>
        <begin position="104"/>
        <end position="119"/>
    </location>
</feature>
<organism evidence="2 3">
    <name type="scientific">Ambrosiozyma monospora</name>
    <name type="common">Yeast</name>
    <name type="synonym">Endomycopsis monosporus</name>
    <dbReference type="NCBI Taxonomy" id="43982"/>
    <lineage>
        <taxon>Eukaryota</taxon>
        <taxon>Fungi</taxon>
        <taxon>Dikarya</taxon>
        <taxon>Ascomycota</taxon>
        <taxon>Saccharomycotina</taxon>
        <taxon>Pichiomycetes</taxon>
        <taxon>Pichiales</taxon>
        <taxon>Pichiaceae</taxon>
        <taxon>Ambrosiozyma</taxon>
    </lineage>
</organism>
<feature type="compositionally biased region" description="Acidic residues" evidence="1">
    <location>
        <begin position="126"/>
        <end position="142"/>
    </location>
</feature>
<evidence type="ECO:0000313" key="3">
    <source>
        <dbReference type="Proteomes" id="UP001165063"/>
    </source>
</evidence>
<dbReference type="GO" id="GO:0071008">
    <property type="term" value="C:U2-type post-mRNA release spliceosomal complex"/>
    <property type="evidence" value="ECO:0007669"/>
    <property type="project" value="InterPro"/>
</dbReference>
<feature type="compositionally biased region" description="Basic and acidic residues" evidence="1">
    <location>
        <begin position="173"/>
        <end position="184"/>
    </location>
</feature>
<proteinExistence type="predicted"/>
<reference evidence="2" key="1">
    <citation type="submission" date="2023-04" db="EMBL/GenBank/DDBJ databases">
        <title>Ambrosiozyma monospora NBRC 1965.</title>
        <authorList>
            <person name="Ichikawa N."/>
            <person name="Sato H."/>
            <person name="Tonouchi N."/>
        </authorList>
    </citation>
    <scope>NUCLEOTIDE SEQUENCE</scope>
    <source>
        <strain evidence="2">NBRC 1965</strain>
    </source>
</reference>
<comment type="caution">
    <text evidence="2">The sequence shown here is derived from an EMBL/GenBank/DDBJ whole genome shotgun (WGS) entry which is preliminary data.</text>
</comment>
<keyword evidence="3" id="KW-1185">Reference proteome</keyword>
<protein>
    <submittedName>
        <fullName evidence="2">Unnamed protein product</fullName>
    </submittedName>
</protein>
<dbReference type="InterPro" id="IPR028211">
    <property type="entry name" value="Ntr2"/>
</dbReference>
<dbReference type="OrthoDB" id="3993817at2759"/>
<feature type="compositionally biased region" description="Basic and acidic residues" evidence="1">
    <location>
        <begin position="36"/>
        <end position="49"/>
    </location>
</feature>
<feature type="compositionally biased region" description="Acidic residues" evidence="1">
    <location>
        <begin position="63"/>
        <end position="75"/>
    </location>
</feature>
<evidence type="ECO:0000313" key="2">
    <source>
        <dbReference type="EMBL" id="GMG56015.1"/>
    </source>
</evidence>
<accession>A0A9W6Z6F4</accession>
<dbReference type="AlphaFoldDB" id="A0A9W6Z6F4"/>
<dbReference type="GO" id="GO:0000390">
    <property type="term" value="P:spliceosomal complex disassembly"/>
    <property type="evidence" value="ECO:0007669"/>
    <property type="project" value="InterPro"/>
</dbReference>
<gene>
    <name evidence="2" type="ORF">Amon01_000808400</name>
</gene>